<dbReference type="Pfam" id="PF20651">
    <property type="entry name" value="EXOC6_Sec15_N"/>
    <property type="match status" value="1"/>
</dbReference>
<dbReference type="PANTHER" id="PTHR12702:SF0">
    <property type="entry name" value="EXOCYST COMPLEX COMPONENT 6"/>
    <property type="match status" value="1"/>
</dbReference>
<feature type="compositionally biased region" description="Polar residues" evidence="6">
    <location>
        <begin position="239"/>
        <end position="249"/>
    </location>
</feature>
<accession>A0ABR2YKW9</accession>
<evidence type="ECO:0000256" key="3">
    <source>
        <dbReference type="ARBA" id="ARBA00022483"/>
    </source>
</evidence>
<keyword evidence="2" id="KW-0813">Transport</keyword>
<keyword evidence="4 5" id="KW-0175">Coiled coil</keyword>
<comment type="similarity">
    <text evidence="1">Belongs to the SEC15 family.</text>
</comment>
<gene>
    <name evidence="9" type="ORF">WJX75_003580</name>
</gene>
<evidence type="ECO:0008006" key="11">
    <source>
        <dbReference type="Google" id="ProtNLM"/>
    </source>
</evidence>
<evidence type="ECO:0000313" key="9">
    <source>
        <dbReference type="EMBL" id="KAK9907434.1"/>
    </source>
</evidence>
<protein>
    <recommendedName>
        <fullName evidence="11">Exocyst complex component</fullName>
    </recommendedName>
</protein>
<feature type="coiled-coil region" evidence="5">
    <location>
        <begin position="126"/>
        <end position="153"/>
    </location>
</feature>
<dbReference type="InterPro" id="IPR042044">
    <property type="entry name" value="EXOC6PINT-1/Sec15/Tip20_C_dom2"/>
</dbReference>
<evidence type="ECO:0000256" key="5">
    <source>
        <dbReference type="SAM" id="Coils"/>
    </source>
</evidence>
<dbReference type="InterPro" id="IPR007225">
    <property type="entry name" value="EXOC6/Sec15"/>
</dbReference>
<name>A0ABR2YKW9_9CHLO</name>
<feature type="domain" description="Exocyst complex component EXOC6/Sec15 N-terminal" evidence="8">
    <location>
        <begin position="104"/>
        <end position="219"/>
    </location>
</feature>
<feature type="domain" description="Exocyst complex subunit EXOC6/Sec15 C-terminal" evidence="7">
    <location>
        <begin position="596"/>
        <end position="903"/>
    </location>
</feature>
<evidence type="ECO:0000259" key="8">
    <source>
        <dbReference type="Pfam" id="PF20651"/>
    </source>
</evidence>
<dbReference type="Proteomes" id="UP001491310">
    <property type="component" value="Unassembled WGS sequence"/>
</dbReference>
<evidence type="ECO:0000259" key="7">
    <source>
        <dbReference type="Pfam" id="PF04091"/>
    </source>
</evidence>
<evidence type="ECO:0000256" key="1">
    <source>
        <dbReference type="ARBA" id="ARBA00007944"/>
    </source>
</evidence>
<evidence type="ECO:0000256" key="6">
    <source>
        <dbReference type="SAM" id="MobiDB-lite"/>
    </source>
</evidence>
<keyword evidence="10" id="KW-1185">Reference proteome</keyword>
<dbReference type="Gene3D" id="1.10.357.30">
    <property type="entry name" value="Exocyst complex subunit Sec15 C-terminal domain, N-terminal subdomain"/>
    <property type="match status" value="1"/>
</dbReference>
<comment type="caution">
    <text evidence="9">The sequence shown here is derived from an EMBL/GenBank/DDBJ whole genome shotgun (WGS) entry which is preliminary data.</text>
</comment>
<dbReference type="Gene3D" id="1.20.58.670">
    <property type="entry name" value="Dsl1p vesicle tethering complex, Tip20p subunit, domain D"/>
    <property type="match status" value="1"/>
</dbReference>
<feature type="compositionally biased region" description="Acidic residues" evidence="6">
    <location>
        <begin position="63"/>
        <end position="77"/>
    </location>
</feature>
<evidence type="ECO:0000256" key="4">
    <source>
        <dbReference type="ARBA" id="ARBA00023054"/>
    </source>
</evidence>
<feature type="region of interest" description="Disordered" evidence="6">
    <location>
        <begin position="47"/>
        <end position="94"/>
    </location>
</feature>
<dbReference type="PANTHER" id="PTHR12702">
    <property type="entry name" value="SEC15"/>
    <property type="match status" value="1"/>
</dbReference>
<proteinExistence type="inferred from homology"/>
<evidence type="ECO:0000313" key="10">
    <source>
        <dbReference type="Proteomes" id="UP001491310"/>
    </source>
</evidence>
<sequence>MPLILGTSRDDDSPEDGLGALSIREVVESALEQEDIMPVVRLVFDAPSTSALPSGREVSRDDDASDEGEEEGDEDGETGLPLNGRASKKQDSRSSRASAVVAMLQQVSEEQVQEISQVCRSNTDEIAGSMQDLERMQASVDELREQMGEAQAGLQGSGEGLLKVLEMLQEASHVLGAIRESRKAVEVAIRLLQMTAAAGHFLQENRLYKSFRLLQRVRESLPTSSSTDDAKTGPALSSARGSISRTMSSKGGAAEAAAPAGERSQGPQLGNLQKVLLERVDMLTRALEQKAITDFNDWLVSVRAEARVVGMRVLCRAAAERAREEAAARQRRQLHAQLLAIAEAGRAPSANLESGNSAEALRLDPKANPAAAEILANPPPDSGSEVLGSINMMLLLRCVQVHGCLGRLGAFQESYQRNRRLQLNSDLAPPANFLEGYRPFIAQLTGFFIIEDRVQRRCHALCAGAQADAGWETAVAVLKTVLNIAFDTITSPAAMLRMKDFVLLVCSALGNCGYHVVPVQEILMSGRAKYQELLCAALAAQLAAQVAQPTSPAALALWAQESPLLPADVPDEAAAAALRALGLPLSLEAAGEPPLLPFPAPFSGVVPFLLRLFRGFVEDCVAYLTGLVSSAEVLLVVRQQRDKMLARVAIGALQASLDALSMRDLGRAMQAVTDAWALGAAMPALDDFTYLRVRGGEMRERVGSRSPRKEQRGAFQISSASTSSGAANLQAQWAALQEAAERVVVRVLAGQSSSFLSQARAAAWLPELPPKAAAGSSPYINEILDFLTDSLNLGARMLPREPYCSVARAAMTFLGDAIMDLLTEDAIPAYNMYALQQLSKDVAKLKAFAEASDVPDMVDGLAEPEHFCRLMTSNTLEELLDPKQRTEHYSGINLRRLCVVLNKYREIGDKASYTGSHSVIRSKQPESILKRKQVDKVIKGLKSVQPSE</sequence>
<evidence type="ECO:0000256" key="2">
    <source>
        <dbReference type="ARBA" id="ARBA00022448"/>
    </source>
</evidence>
<feature type="region of interest" description="Disordered" evidence="6">
    <location>
        <begin position="219"/>
        <end position="267"/>
    </location>
</feature>
<dbReference type="InterPro" id="IPR042045">
    <property type="entry name" value="EXOC6/Sec15_C_dom1"/>
</dbReference>
<keyword evidence="3" id="KW-0268">Exocytosis</keyword>
<dbReference type="InterPro" id="IPR046361">
    <property type="entry name" value="EXOC6/Sec15_C"/>
</dbReference>
<dbReference type="Pfam" id="PF04091">
    <property type="entry name" value="Sec15_C"/>
    <property type="match status" value="1"/>
</dbReference>
<feature type="compositionally biased region" description="Low complexity" evidence="6">
    <location>
        <begin position="251"/>
        <end position="262"/>
    </location>
</feature>
<dbReference type="InterPro" id="IPR048359">
    <property type="entry name" value="EXOC6_Sec15_N"/>
</dbReference>
<dbReference type="EMBL" id="JALJOT010000009">
    <property type="protein sequence ID" value="KAK9907434.1"/>
    <property type="molecule type" value="Genomic_DNA"/>
</dbReference>
<organism evidence="9 10">
    <name type="scientific">Coccomyxa subellipsoidea</name>
    <dbReference type="NCBI Taxonomy" id="248742"/>
    <lineage>
        <taxon>Eukaryota</taxon>
        <taxon>Viridiplantae</taxon>
        <taxon>Chlorophyta</taxon>
        <taxon>core chlorophytes</taxon>
        <taxon>Trebouxiophyceae</taxon>
        <taxon>Trebouxiophyceae incertae sedis</taxon>
        <taxon>Coccomyxaceae</taxon>
        <taxon>Coccomyxa</taxon>
    </lineage>
</organism>
<reference evidence="9 10" key="1">
    <citation type="journal article" date="2024" name="Nat. Commun.">
        <title>Phylogenomics reveals the evolutionary origins of lichenization in chlorophyte algae.</title>
        <authorList>
            <person name="Puginier C."/>
            <person name="Libourel C."/>
            <person name="Otte J."/>
            <person name="Skaloud P."/>
            <person name="Haon M."/>
            <person name="Grisel S."/>
            <person name="Petersen M."/>
            <person name="Berrin J.G."/>
            <person name="Delaux P.M."/>
            <person name="Dal Grande F."/>
            <person name="Keller J."/>
        </authorList>
    </citation>
    <scope>NUCLEOTIDE SEQUENCE [LARGE SCALE GENOMIC DNA]</scope>
    <source>
        <strain evidence="9 10">SAG 216-7</strain>
    </source>
</reference>